<evidence type="ECO:0000313" key="6">
    <source>
        <dbReference type="EMBL" id="AAZ64450.1"/>
    </source>
</evidence>
<feature type="region of interest" description="Disordered" evidence="4">
    <location>
        <begin position="428"/>
        <end position="473"/>
    </location>
</feature>
<feature type="compositionally biased region" description="Low complexity" evidence="4">
    <location>
        <begin position="11"/>
        <end position="33"/>
    </location>
</feature>
<feature type="compositionally biased region" description="Basic and acidic residues" evidence="4">
    <location>
        <begin position="59"/>
        <end position="79"/>
    </location>
</feature>
<dbReference type="GO" id="GO:0009424">
    <property type="term" value="C:bacterial-type flagellum hook"/>
    <property type="evidence" value="ECO:0007669"/>
    <property type="project" value="InterPro"/>
</dbReference>
<name>Q46QY4_CUPPJ</name>
<dbReference type="Pfam" id="PF02120">
    <property type="entry name" value="Flg_hook"/>
    <property type="match status" value="1"/>
</dbReference>
<dbReference type="PRINTS" id="PR01007">
    <property type="entry name" value="FLGHOOKFLIK"/>
</dbReference>
<dbReference type="STRING" id="264198.Reut_B5102"/>
<gene>
    <name evidence="6" type="ordered locus">Reut_B5102</name>
</gene>
<feature type="region of interest" description="Disordered" evidence="4">
    <location>
        <begin position="249"/>
        <end position="281"/>
    </location>
</feature>
<dbReference type="AlphaFoldDB" id="Q46QY4"/>
<protein>
    <submittedName>
        <fullName evidence="6">Flagellar hook-length control protein</fullName>
    </submittedName>
</protein>
<keyword evidence="6" id="KW-0282">Flagellum</keyword>
<dbReference type="CDD" id="cd17470">
    <property type="entry name" value="T3SS_Flik_C"/>
    <property type="match status" value="1"/>
</dbReference>
<dbReference type="PANTHER" id="PTHR37533">
    <property type="entry name" value="FLAGELLAR HOOK-LENGTH CONTROL PROTEIN"/>
    <property type="match status" value="1"/>
</dbReference>
<feature type="compositionally biased region" description="Low complexity" evidence="4">
    <location>
        <begin position="433"/>
        <end position="449"/>
    </location>
</feature>
<evidence type="ECO:0000256" key="1">
    <source>
        <dbReference type="ARBA" id="ARBA00003944"/>
    </source>
</evidence>
<proteinExistence type="inferred from homology"/>
<dbReference type="InterPro" id="IPR021136">
    <property type="entry name" value="Flagellar_hook_control-like_C"/>
</dbReference>
<feature type="compositionally biased region" description="Polar residues" evidence="4">
    <location>
        <begin position="1"/>
        <end position="10"/>
    </location>
</feature>
<accession>Q46QY4</accession>
<dbReference type="GO" id="GO:0044780">
    <property type="term" value="P:bacterial-type flagellum assembly"/>
    <property type="evidence" value="ECO:0007669"/>
    <property type="project" value="InterPro"/>
</dbReference>
<dbReference type="PANTHER" id="PTHR37533:SF2">
    <property type="entry name" value="FLAGELLAR HOOK-LENGTH CONTROL PROTEIN"/>
    <property type="match status" value="1"/>
</dbReference>
<dbReference type="InterPro" id="IPR001635">
    <property type="entry name" value="Flag_hook_Flik"/>
</dbReference>
<evidence type="ECO:0000256" key="3">
    <source>
        <dbReference type="ARBA" id="ARBA00022795"/>
    </source>
</evidence>
<feature type="domain" description="Flagellar hook-length control protein-like C-terminal" evidence="5">
    <location>
        <begin position="353"/>
        <end position="432"/>
    </location>
</feature>
<dbReference type="Gene3D" id="3.30.750.140">
    <property type="match status" value="1"/>
</dbReference>
<organism evidence="6">
    <name type="scientific">Cupriavidus pinatubonensis (strain JMP 134 / LMG 1197)</name>
    <name type="common">Cupriavidus necator (strain JMP 134)</name>
    <dbReference type="NCBI Taxonomy" id="264198"/>
    <lineage>
        <taxon>Bacteria</taxon>
        <taxon>Pseudomonadati</taxon>
        <taxon>Pseudomonadota</taxon>
        <taxon>Betaproteobacteria</taxon>
        <taxon>Burkholderiales</taxon>
        <taxon>Burkholderiaceae</taxon>
        <taxon>Cupriavidus</taxon>
    </lineage>
</organism>
<dbReference type="InterPro" id="IPR038610">
    <property type="entry name" value="FliK-like_C_sf"/>
</dbReference>
<comment type="function">
    <text evidence="1">Controls the length of the flagellar hook.</text>
</comment>
<comment type="similarity">
    <text evidence="2">Belongs to the FliK family.</text>
</comment>
<keyword evidence="6" id="KW-0969">Cilium</keyword>
<evidence type="ECO:0000256" key="4">
    <source>
        <dbReference type="SAM" id="MobiDB-lite"/>
    </source>
</evidence>
<feature type="region of interest" description="Disordered" evidence="4">
    <location>
        <begin position="1"/>
        <end position="108"/>
    </location>
</feature>
<dbReference type="HOGENOM" id="CLU_575849_0_0_4"/>
<reference evidence="6" key="1">
    <citation type="submission" date="2005-08" db="EMBL/GenBank/DDBJ databases">
        <title>Complete sequence of chromosome 2 of Ralstonia eutropha JMP134.</title>
        <authorList>
            <person name="Copeland A."/>
            <person name="Lucas S."/>
            <person name="Lapidus A."/>
            <person name="Barry K."/>
            <person name="Detter J.C."/>
            <person name="Glavina T."/>
            <person name="Hammon N."/>
            <person name="Israni S."/>
            <person name="Pitluck S."/>
            <person name="Goltsman E."/>
            <person name="Martinez M."/>
            <person name="Schmutz J."/>
            <person name="Larimer F."/>
            <person name="Land M."/>
            <person name="Lykidis A."/>
            <person name="Richardson P."/>
        </authorList>
    </citation>
    <scope>NUCLEOTIDE SEQUENCE [LARGE SCALE GENOMIC DNA]</scope>
    <source>
        <strain evidence="6">JMP134</strain>
    </source>
</reference>
<dbReference type="KEGG" id="reu:Reut_B5102"/>
<dbReference type="InterPro" id="IPR052563">
    <property type="entry name" value="FliK"/>
</dbReference>
<evidence type="ECO:0000259" key="5">
    <source>
        <dbReference type="Pfam" id="PF02120"/>
    </source>
</evidence>
<dbReference type="OrthoDB" id="8596319at2"/>
<dbReference type="EMBL" id="CP000091">
    <property type="protein sequence ID" value="AAZ64450.1"/>
    <property type="molecule type" value="Genomic_DNA"/>
</dbReference>
<dbReference type="eggNOG" id="COG3144">
    <property type="taxonomic scope" value="Bacteria"/>
</dbReference>
<evidence type="ECO:0000256" key="2">
    <source>
        <dbReference type="ARBA" id="ARBA00009149"/>
    </source>
</evidence>
<keyword evidence="3" id="KW-1005">Bacterial flagellum biogenesis</keyword>
<keyword evidence="6" id="KW-0966">Cell projection</keyword>
<sequence length="487" mass="48091">MIDISQIVSNASPKADPASRAAADAGNNAFRGALSRAKDNSQPAASQDSHAKAQPAKDAPAKDSRDNNTAKTPDAKDTPRATAGKTGAQPGRRKDPNDDEDASAQAADASAAAAALAALLPATPTPVAADGAPATAAGSNTVAGAGTAAASGLAALQSPAAASADTTSAAATTLADLNTDTVDTQAAQATVQVATTAKSAPTVADTLANILSQRAVLADASAKPVTTDAAQTAATPNAPLTAAADMRQGHGGQFADSQGQPGAGQPQHMALQRVDSPAQDGKTVAAPFAQQIQVAAQTADSAVPTQNDGAAPAIAAALANQSPSAAPAAVAAAARPVVAPPLNDTQWPQALGQQMIRLTGQGSQSAELQLNPPNLGPLKVVLNVVNDQAQAQFVSPHQAVRAAVEAAIPHLRTALSENGIQLGQTSVGADSFAGQTGNGQQQQQQQAGNSRGHTGFGTNLASAESAPATPVARPARVLAQGEVDTFA</sequence>